<dbReference type="Gene3D" id="1.20.1600.10">
    <property type="entry name" value="Outer membrane efflux proteins (OEP)"/>
    <property type="match status" value="1"/>
</dbReference>
<dbReference type="PANTHER" id="PTHR30026:SF20">
    <property type="entry name" value="OUTER MEMBRANE PROTEIN TOLC"/>
    <property type="match status" value="1"/>
</dbReference>
<evidence type="ECO:0000256" key="4">
    <source>
        <dbReference type="ARBA" id="ARBA00022452"/>
    </source>
</evidence>
<reference evidence="9 10" key="1">
    <citation type="submission" date="2019-03" db="EMBL/GenBank/DDBJ databases">
        <title>Porphyromonas levii Isolated from the Uterus of Dairy Cows.</title>
        <authorList>
            <person name="Francis A.M."/>
        </authorList>
    </citation>
    <scope>NUCLEOTIDE SEQUENCE [LARGE SCALE GENOMIC DNA]</scope>
    <source>
        <strain evidence="9 10">AF5678</strain>
    </source>
</reference>
<evidence type="ECO:0000256" key="1">
    <source>
        <dbReference type="ARBA" id="ARBA00004442"/>
    </source>
</evidence>
<dbReference type="GO" id="GO:0015562">
    <property type="term" value="F:efflux transmembrane transporter activity"/>
    <property type="evidence" value="ECO:0007669"/>
    <property type="project" value="InterPro"/>
</dbReference>
<keyword evidence="7" id="KW-0998">Cell outer membrane</keyword>
<comment type="subcellular location">
    <subcellularLocation>
        <location evidence="1">Cell outer membrane</location>
    </subcellularLocation>
</comment>
<dbReference type="GO" id="GO:0009279">
    <property type="term" value="C:cell outer membrane"/>
    <property type="evidence" value="ECO:0007669"/>
    <property type="project" value="UniProtKB-SubCell"/>
</dbReference>
<keyword evidence="6" id="KW-0472">Membrane</keyword>
<evidence type="ECO:0000256" key="7">
    <source>
        <dbReference type="ARBA" id="ARBA00023237"/>
    </source>
</evidence>
<keyword evidence="4" id="KW-1134">Transmembrane beta strand</keyword>
<feature type="chain" id="PRO_5021227816" evidence="8">
    <location>
        <begin position="25"/>
        <end position="439"/>
    </location>
</feature>
<accession>A0A4Y8WN23</accession>
<organism evidence="9 10">
    <name type="scientific">Porphyromonas levii</name>
    <dbReference type="NCBI Taxonomy" id="28114"/>
    <lineage>
        <taxon>Bacteria</taxon>
        <taxon>Pseudomonadati</taxon>
        <taxon>Bacteroidota</taxon>
        <taxon>Bacteroidia</taxon>
        <taxon>Bacteroidales</taxon>
        <taxon>Porphyromonadaceae</taxon>
        <taxon>Porphyromonas</taxon>
    </lineage>
</organism>
<dbReference type="InterPro" id="IPR003423">
    <property type="entry name" value="OMP_efflux"/>
</dbReference>
<dbReference type="EMBL" id="SPNC01000165">
    <property type="protein sequence ID" value="TFH94195.1"/>
    <property type="molecule type" value="Genomic_DNA"/>
</dbReference>
<evidence type="ECO:0000313" key="10">
    <source>
        <dbReference type="Proteomes" id="UP000297225"/>
    </source>
</evidence>
<dbReference type="Proteomes" id="UP000297225">
    <property type="component" value="Unassembled WGS sequence"/>
</dbReference>
<feature type="signal peptide" evidence="8">
    <location>
        <begin position="1"/>
        <end position="24"/>
    </location>
</feature>
<comment type="similarity">
    <text evidence="2">Belongs to the outer membrane factor (OMF) (TC 1.B.17) family.</text>
</comment>
<protein>
    <submittedName>
        <fullName evidence="9">TolC family protein</fullName>
    </submittedName>
</protein>
<dbReference type="GO" id="GO:0015288">
    <property type="term" value="F:porin activity"/>
    <property type="evidence" value="ECO:0007669"/>
    <property type="project" value="TreeGrafter"/>
</dbReference>
<dbReference type="SUPFAM" id="SSF56954">
    <property type="entry name" value="Outer membrane efflux proteins (OEP)"/>
    <property type="match status" value="1"/>
</dbReference>
<keyword evidence="8" id="KW-0732">Signal</keyword>
<evidence type="ECO:0000256" key="6">
    <source>
        <dbReference type="ARBA" id="ARBA00023136"/>
    </source>
</evidence>
<dbReference type="GO" id="GO:1990281">
    <property type="term" value="C:efflux pump complex"/>
    <property type="evidence" value="ECO:0007669"/>
    <property type="project" value="TreeGrafter"/>
</dbReference>
<evidence type="ECO:0000256" key="2">
    <source>
        <dbReference type="ARBA" id="ARBA00007613"/>
    </source>
</evidence>
<evidence type="ECO:0000256" key="3">
    <source>
        <dbReference type="ARBA" id="ARBA00022448"/>
    </source>
</evidence>
<sequence>MFMRKVIISFILFLCPIVFSSAQGVTMGLDECIKYAVNNHPKVQIEMENGVVANSERTQAYWAYFPTIDFSTDVSMSLNSTDKEKSLSNNPKYNTLFGNIYALKLQMPLYSGGKLTYNYKVSKRNIEISQLNIQLAREDVAEKTMMAYFEVLYNAYVVAQRKKMVKSYAYQTERLERMYDLGGSSISDLSQMRAALSKAELEVSKAMLEYDKSLIGLKRVMNFPISETLVIEQDMPIGITSTDFKGRNVEVKPYLENNLYLRKLAKEVETKEDGLVVAKQYSYPSLILNGLVKSNSNSLLRNGSNKMVSMGDQLRNNLSYFVGVTISFPIFNRFRAKHEVVKAKGSLAISNHNLHEYRNGFEAIILQVQSEIEALDTQSKLSENNLELTRTANASLIRKFEEGAISLFELQSSNNQLLEAELEYMYFRIKLQVKTRVLN</sequence>
<dbReference type="Pfam" id="PF02321">
    <property type="entry name" value="OEP"/>
    <property type="match status" value="2"/>
</dbReference>
<comment type="caution">
    <text evidence="9">The sequence shown here is derived from an EMBL/GenBank/DDBJ whole genome shotgun (WGS) entry which is preliminary data.</text>
</comment>
<dbReference type="AlphaFoldDB" id="A0A4Y8WN23"/>
<keyword evidence="5" id="KW-0812">Transmembrane</keyword>
<evidence type="ECO:0000256" key="5">
    <source>
        <dbReference type="ARBA" id="ARBA00022692"/>
    </source>
</evidence>
<dbReference type="InterPro" id="IPR051906">
    <property type="entry name" value="TolC-like"/>
</dbReference>
<keyword evidence="3" id="KW-0813">Transport</keyword>
<feature type="non-terminal residue" evidence="9">
    <location>
        <position position="439"/>
    </location>
</feature>
<evidence type="ECO:0000313" key="9">
    <source>
        <dbReference type="EMBL" id="TFH94195.1"/>
    </source>
</evidence>
<gene>
    <name evidence="9" type="ORF">E4P47_08555</name>
</gene>
<proteinExistence type="inferred from homology"/>
<keyword evidence="10" id="KW-1185">Reference proteome</keyword>
<name>A0A4Y8WN23_9PORP</name>
<dbReference type="PANTHER" id="PTHR30026">
    <property type="entry name" value="OUTER MEMBRANE PROTEIN TOLC"/>
    <property type="match status" value="1"/>
</dbReference>
<evidence type="ECO:0000256" key="8">
    <source>
        <dbReference type="SAM" id="SignalP"/>
    </source>
</evidence>